<dbReference type="AlphaFoldDB" id="A0A4R2TYJ5"/>
<dbReference type="SUPFAM" id="SSF89796">
    <property type="entry name" value="CoA-transferase family III (CaiB/BaiF)"/>
    <property type="match status" value="1"/>
</dbReference>
<dbReference type="OrthoDB" id="9797653at2"/>
<dbReference type="InterPro" id="IPR023606">
    <property type="entry name" value="CoA-Trfase_III_dom_1_sf"/>
</dbReference>
<reference evidence="2 3" key="1">
    <citation type="submission" date="2019-03" db="EMBL/GenBank/DDBJ databases">
        <title>Genomic Encyclopedia of Type Strains, Phase IV (KMG-IV): sequencing the most valuable type-strain genomes for metagenomic binning, comparative biology and taxonomic classification.</title>
        <authorList>
            <person name="Goeker M."/>
        </authorList>
    </citation>
    <scope>NUCLEOTIDE SEQUENCE [LARGE SCALE GENOMIC DNA]</scope>
    <source>
        <strain evidence="2 3">DSM 100013</strain>
    </source>
</reference>
<sequence>MKALGGVKVLDFTENLAGNLTTMYLASFGAEVIKVEKPNEGNKSRKWKPQKAGKSLYFNYLNSGKKSMTLDINKREEIEILKQIIEKVDIICESYGPGVMESLGLGYDDVIKINPKIIYASYSYFGHTGPYKNKVGSSCVAQALGVSMDMTGTVNSYPIKAGVAMGEYYGAGYLATGITLALINKQINGKGQKIDVSLLDSLFSIIEAAPATYSMSGEIQTRKGNFDPACAPYDTFKTNDGFVAIGVANEEQWKNLCKHVIYMPELIDDPRFSTNEGRCDDYLNKLRPIVESYTVTTSKYDIEKRCRAVGIPSGEVLDVPGIVTHPHIVENDFMVEIVDNEVGKTKVPKLPIELSDTPIILDSCAPELGKDTDDILNEFGINKEYMESAKN</sequence>
<dbReference type="Gene3D" id="3.40.50.10540">
    <property type="entry name" value="Crotonobetainyl-coa:carnitine coa-transferase, domain 1"/>
    <property type="match status" value="1"/>
</dbReference>
<evidence type="ECO:0000313" key="2">
    <source>
        <dbReference type="EMBL" id="TCQ02749.1"/>
    </source>
</evidence>
<evidence type="ECO:0000313" key="3">
    <source>
        <dbReference type="Proteomes" id="UP000295504"/>
    </source>
</evidence>
<comment type="caution">
    <text evidence="2">The sequence shown here is derived from an EMBL/GenBank/DDBJ whole genome shotgun (WGS) entry which is preliminary data.</text>
</comment>
<evidence type="ECO:0000256" key="1">
    <source>
        <dbReference type="ARBA" id="ARBA00022679"/>
    </source>
</evidence>
<name>A0A4R2TYJ5_9FIRM</name>
<protein>
    <submittedName>
        <fullName evidence="2">CoA:oxalate CoA-transferase</fullName>
    </submittedName>
</protein>
<organism evidence="2 3">
    <name type="scientific">Serpentinicella alkaliphila</name>
    <dbReference type="NCBI Taxonomy" id="1734049"/>
    <lineage>
        <taxon>Bacteria</taxon>
        <taxon>Bacillati</taxon>
        <taxon>Bacillota</taxon>
        <taxon>Clostridia</taxon>
        <taxon>Peptostreptococcales</taxon>
        <taxon>Natronincolaceae</taxon>
        <taxon>Serpentinicella</taxon>
    </lineage>
</organism>
<keyword evidence="1 2" id="KW-0808">Transferase</keyword>
<dbReference type="InterPro" id="IPR044855">
    <property type="entry name" value="CoA-Trfase_III_dom3_sf"/>
</dbReference>
<dbReference type="InterPro" id="IPR050483">
    <property type="entry name" value="CoA-transferase_III_domain"/>
</dbReference>
<dbReference type="RefSeq" id="WP_132848283.1">
    <property type="nucleotide sequence ID" value="NZ_CP058648.1"/>
</dbReference>
<gene>
    <name evidence="2" type="ORF">EDD79_101330</name>
</gene>
<dbReference type="GO" id="GO:0008410">
    <property type="term" value="F:CoA-transferase activity"/>
    <property type="evidence" value="ECO:0007669"/>
    <property type="project" value="TreeGrafter"/>
</dbReference>
<dbReference type="PANTHER" id="PTHR48207">
    <property type="entry name" value="SUCCINATE--HYDROXYMETHYLGLUTARATE COA-TRANSFERASE"/>
    <property type="match status" value="1"/>
</dbReference>
<dbReference type="Gene3D" id="3.30.1540.10">
    <property type="entry name" value="formyl-coa transferase, domain 3"/>
    <property type="match status" value="1"/>
</dbReference>
<dbReference type="Pfam" id="PF02515">
    <property type="entry name" value="CoA_transf_3"/>
    <property type="match status" value="1"/>
</dbReference>
<dbReference type="PANTHER" id="PTHR48207:SF3">
    <property type="entry name" value="SUCCINATE--HYDROXYMETHYLGLUTARATE COA-TRANSFERASE"/>
    <property type="match status" value="1"/>
</dbReference>
<dbReference type="EMBL" id="SLYC01000013">
    <property type="protein sequence ID" value="TCQ02749.1"/>
    <property type="molecule type" value="Genomic_DNA"/>
</dbReference>
<dbReference type="Proteomes" id="UP000295504">
    <property type="component" value="Unassembled WGS sequence"/>
</dbReference>
<dbReference type="InterPro" id="IPR003673">
    <property type="entry name" value="CoA-Trfase_fam_III"/>
</dbReference>
<keyword evidence="3" id="KW-1185">Reference proteome</keyword>
<proteinExistence type="predicted"/>
<accession>A0A4R2TYJ5</accession>